<protein>
    <recommendedName>
        <fullName evidence="3">G domain-containing protein</fullName>
    </recommendedName>
</protein>
<dbReference type="RefSeq" id="WP_072832043.1">
    <property type="nucleotide sequence ID" value="NZ_FQXP01000008.1"/>
</dbReference>
<dbReference type="AlphaFoldDB" id="A0A1M5XEA9"/>
<proteinExistence type="predicted"/>
<accession>A0A1M5XEA9</accession>
<evidence type="ECO:0000313" key="2">
    <source>
        <dbReference type="Proteomes" id="UP000184526"/>
    </source>
</evidence>
<dbReference type="EMBL" id="FQXP01000008">
    <property type="protein sequence ID" value="SHH98116.1"/>
    <property type="molecule type" value="Genomic_DNA"/>
</dbReference>
<dbReference type="Proteomes" id="UP000184526">
    <property type="component" value="Unassembled WGS sequence"/>
</dbReference>
<organism evidence="1 2">
    <name type="scientific">Clostridium collagenovorans DSM 3089</name>
    <dbReference type="NCBI Taxonomy" id="1121306"/>
    <lineage>
        <taxon>Bacteria</taxon>
        <taxon>Bacillati</taxon>
        <taxon>Bacillota</taxon>
        <taxon>Clostridia</taxon>
        <taxon>Eubacteriales</taxon>
        <taxon>Clostridiaceae</taxon>
        <taxon>Clostridium</taxon>
    </lineage>
</organism>
<evidence type="ECO:0000313" key="1">
    <source>
        <dbReference type="EMBL" id="SHH98116.1"/>
    </source>
</evidence>
<evidence type="ECO:0008006" key="3">
    <source>
        <dbReference type="Google" id="ProtNLM"/>
    </source>
</evidence>
<dbReference type="SUPFAM" id="SSF52540">
    <property type="entry name" value="P-loop containing nucleoside triphosphate hydrolases"/>
    <property type="match status" value="2"/>
</dbReference>
<dbReference type="STRING" id="1121306.SAMN02745196_02178"/>
<dbReference type="OrthoDB" id="9255830at2"/>
<dbReference type="InterPro" id="IPR027417">
    <property type="entry name" value="P-loop_NTPase"/>
</dbReference>
<gene>
    <name evidence="1" type="ORF">SAMN02745196_02178</name>
</gene>
<name>A0A1M5XEA9_9CLOT</name>
<reference evidence="1 2" key="1">
    <citation type="submission" date="2016-11" db="EMBL/GenBank/DDBJ databases">
        <authorList>
            <person name="Jaros S."/>
            <person name="Januszkiewicz K."/>
            <person name="Wedrychowicz H."/>
        </authorList>
    </citation>
    <scope>NUCLEOTIDE SEQUENCE [LARGE SCALE GENOMIC DNA]</scope>
    <source>
        <strain evidence="1 2">DSM 3089</strain>
    </source>
</reference>
<dbReference type="Gene3D" id="3.40.50.300">
    <property type="entry name" value="P-loop containing nucleotide triphosphate hydrolases"/>
    <property type="match status" value="1"/>
</dbReference>
<sequence>MNRNKIKITCNKNINSISYYFKNEASEWVRVSNYSELSRKEYTSTTIKEKVCEILKIINEIYNPQNRGVDLYFEGSDEDFNILCEALEINYSGENIACYHKKMKIAVAGKIGSGKTTLIEELGSLLKGNNSKMQGNDLDVYIDEGGNTEWYELKGIDLGKEKVEETEAILDKLVNNGLTTFIYCFGTSKIEELEEKVIFHVKDNYPQVKILIVLTSCIYDEGELFAEQVSNSINKRRVIPVLARELKTRQGSIKSFGLEEVAQYIFEGK</sequence>
<keyword evidence="2" id="KW-1185">Reference proteome</keyword>